<dbReference type="AlphaFoldDB" id="A0A853JAY7"/>
<keyword evidence="4" id="KW-1185">Reference proteome</keyword>
<evidence type="ECO:0000256" key="1">
    <source>
        <dbReference type="SAM" id="Phobius"/>
    </source>
</evidence>
<feature type="transmembrane region" description="Helical" evidence="1">
    <location>
        <begin position="98"/>
        <end position="114"/>
    </location>
</feature>
<evidence type="ECO:0000313" key="3">
    <source>
        <dbReference type="EMBL" id="NZA26371.1"/>
    </source>
</evidence>
<gene>
    <name evidence="3" type="ORF">H0E84_08230</name>
</gene>
<feature type="transmembrane region" description="Helical" evidence="1">
    <location>
        <begin position="121"/>
        <end position="138"/>
    </location>
</feature>
<feature type="transmembrane region" description="Helical" evidence="1">
    <location>
        <begin position="168"/>
        <end position="186"/>
    </location>
</feature>
<feature type="transmembrane region" description="Helical" evidence="1">
    <location>
        <begin position="144"/>
        <end position="161"/>
    </location>
</feature>
<dbReference type="EMBL" id="JACCKA010000054">
    <property type="protein sequence ID" value="NZA26371.1"/>
    <property type="molecule type" value="Genomic_DNA"/>
</dbReference>
<proteinExistence type="predicted"/>
<feature type="transmembrane region" description="Helical" evidence="1">
    <location>
        <begin position="35"/>
        <end position="54"/>
    </location>
</feature>
<feature type="transmembrane region" description="Helical" evidence="1">
    <location>
        <begin position="12"/>
        <end position="29"/>
    </location>
</feature>
<evidence type="ECO:0000313" key="4">
    <source>
        <dbReference type="Proteomes" id="UP000578091"/>
    </source>
</evidence>
<organism evidence="3 4">
    <name type="scientific">Luteimonas salinisoli</name>
    <dbReference type="NCBI Taxonomy" id="2752307"/>
    <lineage>
        <taxon>Bacteria</taxon>
        <taxon>Pseudomonadati</taxon>
        <taxon>Pseudomonadota</taxon>
        <taxon>Gammaproteobacteria</taxon>
        <taxon>Lysobacterales</taxon>
        <taxon>Lysobacteraceae</taxon>
        <taxon>Luteimonas</taxon>
    </lineage>
</organism>
<comment type="caution">
    <text evidence="3">The sequence shown here is derived from an EMBL/GenBank/DDBJ whole genome shotgun (WGS) entry which is preliminary data.</text>
</comment>
<dbReference type="InterPro" id="IPR000326">
    <property type="entry name" value="PAP2/HPO"/>
</dbReference>
<dbReference type="RefSeq" id="WP_180678165.1">
    <property type="nucleotide sequence ID" value="NZ_JACCKA010000054.1"/>
</dbReference>
<keyword evidence="1" id="KW-1133">Transmembrane helix</keyword>
<keyword evidence="1" id="KW-0812">Transmembrane</keyword>
<feature type="transmembrane region" description="Helical" evidence="1">
    <location>
        <begin position="75"/>
        <end position="92"/>
    </location>
</feature>
<keyword evidence="1" id="KW-0472">Membrane</keyword>
<reference evidence="3 4" key="1">
    <citation type="submission" date="2020-07" db="EMBL/GenBank/DDBJ databases">
        <title>Luteimonas sp. SJ-92.</title>
        <authorList>
            <person name="Huang X.-X."/>
            <person name="Xu L."/>
            <person name="Sun J.-Q."/>
        </authorList>
    </citation>
    <scope>NUCLEOTIDE SEQUENCE [LARGE SCALE GENOMIC DNA]</scope>
    <source>
        <strain evidence="3 4">SJ-92</strain>
    </source>
</reference>
<dbReference type="Gene3D" id="1.20.144.10">
    <property type="entry name" value="Phosphatidic acid phosphatase type 2/haloperoxidase"/>
    <property type="match status" value="1"/>
</dbReference>
<protein>
    <submittedName>
        <fullName evidence="3">Phosphatase PAP2 family protein</fullName>
    </submittedName>
</protein>
<name>A0A853JAY7_9GAMM</name>
<dbReference type="Pfam" id="PF01569">
    <property type="entry name" value="PAP2"/>
    <property type="match status" value="1"/>
</dbReference>
<evidence type="ECO:0000259" key="2">
    <source>
        <dbReference type="Pfam" id="PF01569"/>
    </source>
</evidence>
<accession>A0A853JAY7</accession>
<dbReference type="Proteomes" id="UP000578091">
    <property type="component" value="Unassembled WGS sequence"/>
</dbReference>
<sequence>MKRALARSVSILGHPLLMLPLALLLPAAVGGMPGTAPTAVAFAAAAALVMGWSWRRVRTGRWAHVDASAADERRSLHRFLLPVLAAAAILALRATPGVSAYLALSALIVAAAVLSSRWCKLSLHAAFAVFCALMLLRWSAWAGAAALAFATAVLWSRLALARHRPRDLFAGIAAGAAAAALSWPLVPQWPAP</sequence>
<feature type="domain" description="Phosphatidic acid phosphatase type 2/haloperoxidase" evidence="2">
    <location>
        <begin position="122"/>
        <end position="187"/>
    </location>
</feature>